<dbReference type="GO" id="GO:0006313">
    <property type="term" value="P:DNA transposition"/>
    <property type="evidence" value="ECO:0007669"/>
    <property type="project" value="InterPro"/>
</dbReference>
<dbReference type="Pfam" id="PF13401">
    <property type="entry name" value="AAA_22"/>
    <property type="match status" value="1"/>
</dbReference>
<dbReference type="OrthoDB" id="7871474at2"/>
<dbReference type="InterPro" id="IPR027417">
    <property type="entry name" value="P-loop_NTPase"/>
</dbReference>
<dbReference type="InterPro" id="IPR009084">
    <property type="entry name" value="B_transpositn_C"/>
</dbReference>
<feature type="domain" description="ORC1/DEAH AAA+ ATPase" evidence="2">
    <location>
        <begin position="41"/>
        <end position="176"/>
    </location>
</feature>
<dbReference type="GO" id="GO:0016887">
    <property type="term" value="F:ATP hydrolysis activity"/>
    <property type="evidence" value="ECO:0007669"/>
    <property type="project" value="InterPro"/>
</dbReference>
<proteinExistence type="predicted"/>
<evidence type="ECO:0000259" key="1">
    <source>
        <dbReference type="Pfam" id="PF09077"/>
    </source>
</evidence>
<evidence type="ECO:0000313" key="4">
    <source>
        <dbReference type="Proteomes" id="UP000030960"/>
    </source>
</evidence>
<feature type="domain" description="B transposition protein C-terminal" evidence="1">
    <location>
        <begin position="185"/>
        <end position="260"/>
    </location>
</feature>
<dbReference type="InterPro" id="IPR049945">
    <property type="entry name" value="AAA_22"/>
</dbReference>
<dbReference type="EMBL" id="JSUQ01000009">
    <property type="protein sequence ID" value="KHQ52997.1"/>
    <property type="molecule type" value="Genomic_DNA"/>
</dbReference>
<evidence type="ECO:0008006" key="5">
    <source>
        <dbReference type="Google" id="ProtNLM"/>
    </source>
</evidence>
<accession>A0A0B3RY51</accession>
<protein>
    <recommendedName>
        <fullName evidence="5">AAA+ ATPase domain-containing protein</fullName>
    </recommendedName>
</protein>
<dbReference type="RefSeq" id="WP_139022603.1">
    <property type="nucleotide sequence ID" value="NZ_JSUQ01000009.1"/>
</dbReference>
<dbReference type="GO" id="GO:0003677">
    <property type="term" value="F:DNA binding"/>
    <property type="evidence" value="ECO:0007669"/>
    <property type="project" value="InterPro"/>
</dbReference>
<evidence type="ECO:0000313" key="3">
    <source>
        <dbReference type="EMBL" id="KHQ52997.1"/>
    </source>
</evidence>
<keyword evidence="4" id="KW-1185">Reference proteome</keyword>
<dbReference type="Proteomes" id="UP000030960">
    <property type="component" value="Unassembled WGS sequence"/>
</dbReference>
<dbReference type="AlphaFoldDB" id="A0A0B3RY51"/>
<dbReference type="SUPFAM" id="SSF52540">
    <property type="entry name" value="P-loop containing nucleoside triphosphate hydrolases"/>
    <property type="match status" value="1"/>
</dbReference>
<evidence type="ECO:0000259" key="2">
    <source>
        <dbReference type="Pfam" id="PF13401"/>
    </source>
</evidence>
<dbReference type="InterPro" id="IPR036733">
    <property type="entry name" value="B_transposit_C_sf"/>
</dbReference>
<gene>
    <name evidence="3" type="ORF">OA50_02542</name>
</gene>
<comment type="caution">
    <text evidence="3">The sequence shown here is derived from an EMBL/GenBank/DDBJ whole genome shotgun (WGS) entry which is preliminary data.</text>
</comment>
<organism evidence="3 4">
    <name type="scientific">Mameliella alba</name>
    <dbReference type="NCBI Taxonomy" id="561184"/>
    <lineage>
        <taxon>Bacteria</taxon>
        <taxon>Pseudomonadati</taxon>
        <taxon>Pseudomonadota</taxon>
        <taxon>Alphaproteobacteria</taxon>
        <taxon>Rhodobacterales</taxon>
        <taxon>Roseobacteraceae</taxon>
        <taxon>Mameliella</taxon>
    </lineage>
</organism>
<sequence>MTRHLRIANAGQVRREIGDWAETESARDMRRSIDMVRASSDPAITMISAGTGVGKTTEIQRLCHEIGSEAMYVDVARGEGTPWNFAARLAQCWPEYQRPVFNGLADAREVLAHWISRPTVLDNWTRRILLVDECQYLAQKDRKTGLVGSALEWMRALGETGEFHIVMCGDMNLTRIVATMPQLESRIIRPVVIPHVSRADLAAVLEGTAFMQSEMINTLHKMCVLKGGLRHVEKVTRHAQRFAGGATPTLAHLEAAISDMKLMPKGEF</sequence>
<dbReference type="Pfam" id="PF09077">
    <property type="entry name" value="Phage-MuB_C"/>
    <property type="match status" value="1"/>
</dbReference>
<name>A0A0B3RY51_9RHOB</name>
<dbReference type="Gene3D" id="1.10.1180.10">
    <property type="entry name" value="B transposition protein, C-terminal domain"/>
    <property type="match status" value="1"/>
</dbReference>
<reference evidence="3 4" key="1">
    <citation type="submission" date="2014-10" db="EMBL/GenBank/DDBJ databases">
        <title>Genome sequence of Ponticoccus sp. strain UMTAT08 isolated from clonal culture of toxic dinoflagellate Alexandrium tamiyavanichii.</title>
        <authorList>
            <person name="Gan H.Y."/>
            <person name="Muhd D.-D."/>
            <person name="Mohd Noor M.E."/>
            <person name="Yeong Y.S."/>
            <person name="Usup G."/>
        </authorList>
    </citation>
    <scope>NUCLEOTIDE SEQUENCE [LARGE SCALE GENOMIC DNA]</scope>
    <source>
        <strain evidence="3 4">UMTAT08</strain>
    </source>
</reference>